<evidence type="ECO:0000256" key="1">
    <source>
        <dbReference type="SAM" id="MobiDB-lite"/>
    </source>
</evidence>
<feature type="compositionally biased region" description="Polar residues" evidence="1">
    <location>
        <begin position="567"/>
        <end position="579"/>
    </location>
</feature>
<protein>
    <submittedName>
        <fullName evidence="2">Uncharacterized protein</fullName>
    </submittedName>
</protein>
<feature type="compositionally biased region" description="Basic and acidic residues" evidence="1">
    <location>
        <begin position="598"/>
        <end position="608"/>
    </location>
</feature>
<feature type="compositionally biased region" description="Basic residues" evidence="1">
    <location>
        <begin position="320"/>
        <end position="331"/>
    </location>
</feature>
<accession>A0ABP0GQM5</accession>
<feature type="compositionally biased region" description="Basic and acidic residues" evidence="1">
    <location>
        <begin position="735"/>
        <end position="744"/>
    </location>
</feature>
<dbReference type="EMBL" id="CAWYQH010000141">
    <property type="protein sequence ID" value="CAK8694042.1"/>
    <property type="molecule type" value="Genomic_DNA"/>
</dbReference>
<evidence type="ECO:0000313" key="3">
    <source>
        <dbReference type="Proteomes" id="UP001642483"/>
    </source>
</evidence>
<feature type="region of interest" description="Disordered" evidence="1">
    <location>
        <begin position="143"/>
        <end position="192"/>
    </location>
</feature>
<feature type="compositionally biased region" description="Basic and acidic residues" evidence="1">
    <location>
        <begin position="152"/>
        <end position="164"/>
    </location>
</feature>
<proteinExistence type="predicted"/>
<reference evidence="2 3" key="1">
    <citation type="submission" date="2024-02" db="EMBL/GenBank/DDBJ databases">
        <authorList>
            <person name="Daric V."/>
            <person name="Darras S."/>
        </authorList>
    </citation>
    <scope>NUCLEOTIDE SEQUENCE [LARGE SCALE GENOMIC DNA]</scope>
</reference>
<sequence length="910" mass="102669">MSLGEGLEVSYYSAVLAEALKKGDGTKFTEIYDLIPSKEEAEAAKPKAVIYSELPLQTLRSKIAWLESHGVKPLRLSDEKKTETKVMHSSSSYDRKAKNVKSLEERNLFKEMSDTRYPCDDFNLVELHDGVENRKPLWENMKFMDDDESDENETRKSDSPKTSHSETFQSSQSVTSRNNITHSSHERQEDCRIDIGESVSDPIKFDLDKPVYYTDDHRRRLYQSSLNEKMPKLQQSGRSIEMGSFNGPNSCIMKIDSTWPMGVEDESDNALEPNKKVKKKKKKKSKGSVAENEQEKVVSGLDNKKEDTAITENSDEKMSKSSRNHRRKKLRELKANTSEQQTFEEADTNSKSIIDEKKVINSGCPDQPKKKRTIKQFKEEQQSKMTGQQRNKEFPHTLEEATNFSELNGKNYGSLGPTQLSKSQQRKQKEQELREVLNDETMNKILQECGDTADISTENKKKSKEQRQPLLKVDKKKSKKQKKGEKKKFFEQRVSQESDKEERSLSLPNEELPVPAEGESQETGTIGNDEDHYHTIQRRRKNGGKGSLSGSCSPLGSGTRKRRYSDPSPTFSSSQAQDSGRNHPLSPQPIQNRPQFVGHEDIYDRESDIQWPTLPTLPDAGSCGNVLNSRTASYASKLKGNLDSTGCSLASSSEDGSSTSSSSSNNCAPCSTEAMSPTSDHHGDILSNVSQILGAAHFFATKNQQPLPLVQPMPSGVKPGPPSQREQSTTAAMFDKNKDKKHTQETPTTKPAINDSSVKIETKVDIGSHEDGLIKDNTNHSTVVEVEHRVMLELKNEWGLDFFSVEEERSSTEYSFEYEEDIVLSKENEKQLTFGDDKFILKKIDEPLTSTDTFKAVNAVELMFPPVEMRLKETLTKWNDPGLFDLNKAAIILKNEWQLAVKQGVHYENI</sequence>
<feature type="compositionally biased region" description="Basic and acidic residues" evidence="1">
    <location>
        <begin position="427"/>
        <end position="437"/>
    </location>
</feature>
<feature type="region of interest" description="Disordered" evidence="1">
    <location>
        <begin position="263"/>
        <end position="610"/>
    </location>
</feature>
<feature type="compositionally biased region" description="Polar residues" evidence="1">
    <location>
        <begin position="165"/>
        <end position="182"/>
    </location>
</feature>
<feature type="compositionally biased region" description="Basic residues" evidence="1">
    <location>
        <begin position="474"/>
        <end position="486"/>
    </location>
</feature>
<feature type="compositionally biased region" description="Basic and acidic residues" evidence="1">
    <location>
        <begin position="487"/>
        <end position="504"/>
    </location>
</feature>
<feature type="region of interest" description="Disordered" evidence="1">
    <location>
        <begin position="706"/>
        <end position="752"/>
    </location>
</feature>
<comment type="caution">
    <text evidence="2">The sequence shown here is derived from an EMBL/GenBank/DDBJ whole genome shotgun (WGS) entry which is preliminary data.</text>
</comment>
<feature type="compositionally biased region" description="Basic and acidic residues" evidence="1">
    <location>
        <begin position="302"/>
        <end position="319"/>
    </location>
</feature>
<name>A0ABP0GQM5_CLALP</name>
<keyword evidence="3" id="KW-1185">Reference proteome</keyword>
<feature type="compositionally biased region" description="Polar residues" evidence="1">
    <location>
        <begin position="665"/>
        <end position="678"/>
    </location>
</feature>
<feature type="compositionally biased region" description="Basic and acidic residues" evidence="1">
    <location>
        <begin position="183"/>
        <end position="192"/>
    </location>
</feature>
<evidence type="ECO:0000313" key="2">
    <source>
        <dbReference type="EMBL" id="CAK8694042.1"/>
    </source>
</evidence>
<feature type="region of interest" description="Disordered" evidence="1">
    <location>
        <begin position="644"/>
        <end position="683"/>
    </location>
</feature>
<dbReference type="Proteomes" id="UP001642483">
    <property type="component" value="Unassembled WGS sequence"/>
</dbReference>
<feature type="compositionally biased region" description="Basic residues" evidence="1">
    <location>
        <begin position="276"/>
        <end position="286"/>
    </location>
</feature>
<gene>
    <name evidence="2" type="ORF">CVLEPA_LOCUS27317</name>
</gene>
<feature type="compositionally biased region" description="Low complexity" evidence="1">
    <location>
        <begin position="548"/>
        <end position="558"/>
    </location>
</feature>
<organism evidence="2 3">
    <name type="scientific">Clavelina lepadiformis</name>
    <name type="common">Light-bulb sea squirt</name>
    <name type="synonym">Ascidia lepadiformis</name>
    <dbReference type="NCBI Taxonomy" id="159417"/>
    <lineage>
        <taxon>Eukaryota</taxon>
        <taxon>Metazoa</taxon>
        <taxon>Chordata</taxon>
        <taxon>Tunicata</taxon>
        <taxon>Ascidiacea</taxon>
        <taxon>Aplousobranchia</taxon>
        <taxon>Clavelinidae</taxon>
        <taxon>Clavelina</taxon>
    </lineage>
</organism>
<feature type="compositionally biased region" description="Basic and acidic residues" evidence="1">
    <location>
        <begin position="390"/>
        <end position="399"/>
    </location>
</feature>
<feature type="compositionally biased region" description="Low complexity" evidence="1">
    <location>
        <begin position="648"/>
        <end position="664"/>
    </location>
</feature>